<proteinExistence type="predicted"/>
<gene>
    <name evidence="1" type="ORF">HHL28_16935</name>
</gene>
<evidence type="ECO:0000313" key="2">
    <source>
        <dbReference type="Proteomes" id="UP000501891"/>
    </source>
</evidence>
<dbReference type="EMBL" id="CP051775">
    <property type="protein sequence ID" value="QJE74526.1"/>
    <property type="molecule type" value="Genomic_DNA"/>
</dbReference>
<name>A0A858RC62_9PROT</name>
<organism evidence="1 2">
    <name type="scientific">Aerophototrophica crusticola</name>
    <dbReference type="NCBI Taxonomy" id="1709002"/>
    <lineage>
        <taxon>Bacteria</taxon>
        <taxon>Pseudomonadati</taxon>
        <taxon>Pseudomonadota</taxon>
        <taxon>Alphaproteobacteria</taxon>
        <taxon>Rhodospirillales</taxon>
        <taxon>Rhodospirillaceae</taxon>
        <taxon>Aerophototrophica</taxon>
    </lineage>
</organism>
<protein>
    <submittedName>
        <fullName evidence="1">Uncharacterized protein</fullName>
    </submittedName>
</protein>
<dbReference type="KEGG" id="acru:HHL28_16935"/>
<sequence length="95" mass="10720">MSAATLAQAVTLPLNRLPFVGERLDGKQGYWVIPGLPDGTDLRLQGRTYAAWLLLYAEVNGNQAAQDLLDRIEREMPSRYPALDRVFLAEVHRRL</sequence>
<reference evidence="1" key="1">
    <citation type="submission" date="2020-04" db="EMBL/GenBank/DDBJ databases">
        <title>A desert anoxygenic phototrophic bacterium fixes CO2 using RubisCO under aerobic conditions.</title>
        <authorList>
            <person name="Tang K."/>
        </authorList>
    </citation>
    <scope>NUCLEOTIDE SEQUENCE [LARGE SCALE GENOMIC DNA]</scope>
    <source>
        <strain evidence="1">MIMtkB3</strain>
    </source>
</reference>
<dbReference type="Proteomes" id="UP000501891">
    <property type="component" value="Chromosome"/>
</dbReference>
<keyword evidence="2" id="KW-1185">Reference proteome</keyword>
<dbReference type="AlphaFoldDB" id="A0A858RC62"/>
<evidence type="ECO:0000313" key="1">
    <source>
        <dbReference type="EMBL" id="QJE74526.1"/>
    </source>
</evidence>
<accession>A0A858RC62</accession>